<evidence type="ECO:0000256" key="1">
    <source>
        <dbReference type="ARBA" id="ARBA00022741"/>
    </source>
</evidence>
<dbReference type="AlphaFoldDB" id="A0A850C8R7"/>
<comment type="caution">
    <text evidence="4">The sequence shown here is derived from an EMBL/GenBank/DDBJ whole genome shotgun (WGS) entry which is preliminary data.</text>
</comment>
<sequence>MNPEDLAHRFTHHAPATQERANAHATVRGACAGLAATIVDHCPPGREQALALTKIEEAMFWANAAIARQT</sequence>
<reference evidence="4 5" key="1">
    <citation type="submission" date="2020-05" db="EMBL/GenBank/DDBJ databases">
        <title>DNA-SIP metagenomic assembled genomes.</title>
        <authorList>
            <person name="Yu J."/>
        </authorList>
    </citation>
    <scope>NUCLEOTIDE SEQUENCE [LARGE SCALE GENOMIC DNA]</scope>
    <source>
        <strain evidence="4">Bin5.27</strain>
    </source>
</reference>
<evidence type="ECO:0000256" key="2">
    <source>
        <dbReference type="SAM" id="MobiDB-lite"/>
    </source>
</evidence>
<name>A0A850C8R7_9ACTN</name>
<evidence type="ECO:0000313" key="4">
    <source>
        <dbReference type="EMBL" id="NUQ88297.1"/>
    </source>
</evidence>
<accession>A0A850C8R7</accession>
<evidence type="ECO:0000259" key="3">
    <source>
        <dbReference type="Pfam" id="PF24729"/>
    </source>
</evidence>
<proteinExistence type="predicted"/>
<dbReference type="GO" id="GO:0000166">
    <property type="term" value="F:nucleotide binding"/>
    <property type="evidence" value="ECO:0007669"/>
    <property type="project" value="UniProtKB-KW"/>
</dbReference>
<feature type="region of interest" description="Disordered" evidence="2">
    <location>
        <begin position="1"/>
        <end position="21"/>
    </location>
</feature>
<gene>
    <name evidence="4" type="ORF">HOQ43_07525</name>
</gene>
<keyword evidence="1" id="KW-0547">Nucleotide-binding</keyword>
<dbReference type="Pfam" id="PF24729">
    <property type="entry name" value="Acb2_Tad1_hairpin"/>
    <property type="match status" value="1"/>
</dbReference>
<evidence type="ECO:0000313" key="5">
    <source>
        <dbReference type="Proteomes" id="UP000574690"/>
    </source>
</evidence>
<dbReference type="Proteomes" id="UP000574690">
    <property type="component" value="Unassembled WGS sequence"/>
</dbReference>
<dbReference type="InterPro" id="IPR056098">
    <property type="entry name" value="Acb2/Tad1_hairpin"/>
</dbReference>
<organism evidence="4 5">
    <name type="scientific">Glycomyces artemisiae</name>
    <dbReference type="NCBI Taxonomy" id="1076443"/>
    <lineage>
        <taxon>Bacteria</taxon>
        <taxon>Bacillati</taxon>
        <taxon>Actinomycetota</taxon>
        <taxon>Actinomycetes</taxon>
        <taxon>Glycomycetales</taxon>
        <taxon>Glycomycetaceae</taxon>
        <taxon>Glycomyces</taxon>
    </lineage>
</organism>
<protein>
    <recommendedName>
        <fullName evidence="3">Acb2/Tad1 hairpin domain-containing protein</fullName>
    </recommendedName>
</protein>
<feature type="domain" description="Acb2/Tad1 hairpin" evidence="3">
    <location>
        <begin position="4"/>
        <end position="67"/>
    </location>
</feature>
<dbReference type="EMBL" id="JABFXE010000317">
    <property type="protein sequence ID" value="NUQ88297.1"/>
    <property type="molecule type" value="Genomic_DNA"/>
</dbReference>